<feature type="region of interest" description="Disordered" evidence="1">
    <location>
        <begin position="1"/>
        <end position="41"/>
    </location>
</feature>
<keyword evidence="4" id="KW-1185">Reference proteome</keyword>
<organism evidence="3 4">
    <name type="scientific">Papiine betaherpesvirus 4</name>
    <dbReference type="NCBI Taxonomy" id="2560624"/>
    <lineage>
        <taxon>Viruses</taxon>
        <taxon>Duplodnaviria</taxon>
        <taxon>Heunggongvirae</taxon>
        <taxon>Peploviricota</taxon>
        <taxon>Herviviricetes</taxon>
        <taxon>Herpesvirales</taxon>
        <taxon>Orthoherpesviridae</taxon>
        <taxon>Betaherpesvirinae</taxon>
        <taxon>Cytomegalovirus</taxon>
        <taxon>Cytomegalovirus papiinebeta4</taxon>
    </lineage>
</organism>
<dbReference type="Proteomes" id="UP000171701">
    <property type="component" value="Segment"/>
</dbReference>
<keyword evidence="2" id="KW-0812">Transmembrane</keyword>
<evidence type="ECO:0000256" key="1">
    <source>
        <dbReference type="SAM" id="MobiDB-lite"/>
    </source>
</evidence>
<dbReference type="OrthoDB" id="23644at10239"/>
<evidence type="ECO:0000256" key="2">
    <source>
        <dbReference type="SAM" id="Phobius"/>
    </source>
</evidence>
<keyword evidence="2" id="KW-0472">Membrane</keyword>
<feature type="transmembrane region" description="Helical" evidence="2">
    <location>
        <begin position="68"/>
        <end position="93"/>
    </location>
</feature>
<evidence type="ECO:0000313" key="3">
    <source>
        <dbReference type="EMBL" id="AKG51576.1"/>
    </source>
</evidence>
<name>A0A0F7GB63_9BETA</name>
<protein>
    <submittedName>
        <fullName evidence="3">UL132</fullName>
    </submittedName>
</protein>
<accession>A0A0F7GB63</accession>
<keyword evidence="2" id="KW-1133">Transmembrane helix</keyword>
<sequence length="235" mass="25342">MTTSTSTTVTTNSSASTNGTASSIATSTASTTNSTATTTSSTVNATTVATAAAAATSVPFPLGDFLGIVIYCASTVALLCLLVVLVAALYGAFHSRHAANSYLGTKEEAAKLLKSERMSTKKRNRYENEYQPLRQSHSDTESMTDEDPAENHVMYFDKKGDLISLVNPNYGRPSSIMIDCQPDDDENIHYYMSIYKELATQAMTEPSDSWVLPASNVMQVSTQEVTLKEPECDDN</sequence>
<dbReference type="Pfam" id="PF11359">
    <property type="entry name" value="gpUL132"/>
    <property type="match status" value="1"/>
</dbReference>
<proteinExistence type="predicted"/>
<dbReference type="InterPro" id="IPR021023">
    <property type="entry name" value="UL132"/>
</dbReference>
<reference evidence="3 4" key="1">
    <citation type="journal article" date="2001" name="Arch. Virol.">
        <title>Isolation and characterization of an endogenous cytomegalovirus (BaCMV) from baboons.</title>
        <authorList>
            <person name="Blewett E.L."/>
            <person name="White G."/>
            <person name="Saliki J.T."/>
            <person name="Eberle R."/>
        </authorList>
    </citation>
    <scope>NUCLEOTIDE SEQUENCE [LARGE SCALE GENOMIC DNA]</scope>
    <source>
        <strain evidence="3">OCOM4-52</strain>
    </source>
</reference>
<dbReference type="EMBL" id="KR351281">
    <property type="protein sequence ID" value="AKG51576.1"/>
    <property type="molecule type" value="Genomic_DNA"/>
</dbReference>
<dbReference type="KEGG" id="vg:24284829"/>
<evidence type="ECO:0000313" key="4">
    <source>
        <dbReference type="Proteomes" id="UP000171701"/>
    </source>
</evidence>
<reference evidence="3 4" key="2">
    <citation type="journal article" date="2015" name="Genome Announc.">
        <title>Complete Genome Sequences of Mandrillus leucophaeus and Papio ursinus Cytomegaloviruses.</title>
        <authorList>
            <person name="Blewett E.L."/>
            <person name="Sherrod C.J."/>
            <person name="Texier J.R."/>
            <person name="Conrad T.M."/>
            <person name="Dittmer D.P."/>
        </authorList>
    </citation>
    <scope>NUCLEOTIDE SEQUENCE [LARGE SCALE GENOMIC DNA]</scope>
    <source>
        <strain evidence="3">OCOM4-52</strain>
    </source>
</reference>